<comment type="catalytic activity">
    <reaction evidence="3">
        <text>Hydrolysis of (1-&gt;4)-beta-linkages between N-acetylmuramic acid and N-acetyl-D-glucosamine residues in a peptidoglycan and between N-acetyl-D-glucosamine residues in chitodextrins.</text>
        <dbReference type="EC" id="3.2.1.17"/>
    </reaction>
</comment>
<keyword evidence="2 3" id="KW-0081">Bacteriolytic enzyme</keyword>
<evidence type="ECO:0000256" key="1">
    <source>
        <dbReference type="ARBA" id="ARBA00022529"/>
    </source>
</evidence>
<dbReference type="InterPro" id="IPR036779">
    <property type="entry name" value="LysM_dom_sf"/>
</dbReference>
<keyword evidence="4" id="KW-0812">Transmembrane</keyword>
<organism evidence="6 7">
    <name type="scientific">Escherichia phage 121Q</name>
    <dbReference type="NCBI Taxonomy" id="1555202"/>
    <lineage>
        <taxon>Viruses</taxon>
        <taxon>Duplodnaviria</taxon>
        <taxon>Heunggongvirae</taxon>
        <taxon>Uroviricota</taxon>
        <taxon>Caudoviricetes</taxon>
        <taxon>Asteriusvirus</taxon>
        <taxon>Asteriusvirus av121Q</taxon>
    </lineage>
</organism>
<protein>
    <recommendedName>
        <fullName evidence="3">Lysozyme</fullName>
        <ecNumber evidence="3">3.2.1.17</ecNumber>
    </recommendedName>
</protein>
<sequence length="308" mass="35480">MKQAKKALKTKTTYGVLVCTVLVAAIGFYGFSQNDRVSSSDESQVHNLKPQVTQIQKQELPKVEISKDVPRGEKHYTVQPGDSYYSIAKKFKPKNVQLEEYVILLKNINLNATLHTSQGIFIPTKEDLKNVLLPDVTVLFDYNDPEIVNHIKEAEGSIEFQSKNKRRLLGGKVGVPFHNSKFHPYKDMKGNYTIGYGHYLGRKESDAIKYRNGITKAQANKLLMQDMKRTYDDFLLLMQKKEAVNLTKEQQRILYEMSYTMGVDKLATFNKLWKSVKNDNPKKFKKEIMNSLWYRQVTNRADLLLSSL</sequence>
<dbReference type="GeneID" id="22111572"/>
<dbReference type="Gene3D" id="1.10.530.40">
    <property type="match status" value="1"/>
</dbReference>
<dbReference type="OrthoDB" id="7283at10239"/>
<dbReference type="GO" id="GO:0016998">
    <property type="term" value="P:cell wall macromolecule catabolic process"/>
    <property type="evidence" value="ECO:0007669"/>
    <property type="project" value="InterPro"/>
</dbReference>
<dbReference type="SUPFAM" id="SSF53955">
    <property type="entry name" value="Lysozyme-like"/>
    <property type="match status" value="1"/>
</dbReference>
<dbReference type="EMBL" id="KM507819">
    <property type="protein sequence ID" value="AIT14422.1"/>
    <property type="molecule type" value="Genomic_DNA"/>
</dbReference>
<dbReference type="InterPro" id="IPR018392">
    <property type="entry name" value="LysM"/>
</dbReference>
<evidence type="ECO:0000256" key="4">
    <source>
        <dbReference type="SAM" id="Phobius"/>
    </source>
</evidence>
<keyword evidence="3" id="KW-0326">Glycosidase</keyword>
<evidence type="ECO:0000313" key="7">
    <source>
        <dbReference type="Proteomes" id="UP000029889"/>
    </source>
</evidence>
<dbReference type="Pfam" id="PF00959">
    <property type="entry name" value="Phage_lysozyme"/>
    <property type="match status" value="1"/>
</dbReference>
<dbReference type="GO" id="GO:0031640">
    <property type="term" value="P:killing of cells of another organism"/>
    <property type="evidence" value="ECO:0007669"/>
    <property type="project" value="UniProtKB-KW"/>
</dbReference>
<dbReference type="RefSeq" id="YP_009102119.1">
    <property type="nucleotide sequence ID" value="NC_025447.1"/>
</dbReference>
<proteinExistence type="inferred from homology"/>
<dbReference type="CDD" id="cd00118">
    <property type="entry name" value="LysM"/>
    <property type="match status" value="1"/>
</dbReference>
<keyword evidence="4" id="KW-0472">Membrane</keyword>
<name>A0A097EYB9_9CAUD</name>
<dbReference type="InterPro" id="IPR052619">
    <property type="entry name" value="Phage_lysozyme-like"/>
</dbReference>
<comment type="similarity">
    <text evidence="3">Belongs to the glycosyl hydrolase 24 family.</text>
</comment>
<dbReference type="PROSITE" id="PS51782">
    <property type="entry name" value="LYSM"/>
    <property type="match status" value="1"/>
</dbReference>
<dbReference type="GO" id="GO:0009253">
    <property type="term" value="P:peptidoglycan catabolic process"/>
    <property type="evidence" value="ECO:0007669"/>
    <property type="project" value="InterPro"/>
</dbReference>
<dbReference type="GO" id="GO:0042742">
    <property type="term" value="P:defense response to bacterium"/>
    <property type="evidence" value="ECO:0007669"/>
    <property type="project" value="UniProtKB-KW"/>
</dbReference>
<dbReference type="InterPro" id="IPR023347">
    <property type="entry name" value="Lysozyme_dom_sf"/>
</dbReference>
<dbReference type="Pfam" id="PF01476">
    <property type="entry name" value="LysM"/>
    <property type="match status" value="1"/>
</dbReference>
<evidence type="ECO:0000313" key="6">
    <source>
        <dbReference type="EMBL" id="AIT14422.1"/>
    </source>
</evidence>
<feature type="domain" description="LysM" evidence="5">
    <location>
        <begin position="74"/>
        <end position="122"/>
    </location>
</feature>
<dbReference type="InterPro" id="IPR002196">
    <property type="entry name" value="Glyco_hydro_24"/>
</dbReference>
<dbReference type="Proteomes" id="UP000029889">
    <property type="component" value="Segment"/>
</dbReference>
<keyword evidence="1 3" id="KW-0929">Antimicrobial</keyword>
<evidence type="ECO:0000256" key="3">
    <source>
        <dbReference type="RuleBase" id="RU003788"/>
    </source>
</evidence>
<dbReference type="KEGG" id="vg:22111572"/>
<reference evidence="6 7" key="1">
    <citation type="submission" date="2014-09" db="EMBL/GenBank/DDBJ databases">
        <authorList>
            <person name="Lapin J.S."/>
            <person name="Pope W.H."/>
            <person name="Hua J."/>
            <person name="Ford M.E."/>
            <person name="Conway J.F."/>
            <person name="Hatfull G.F."/>
            <person name="Hendrix R.W."/>
        </authorList>
    </citation>
    <scope>NUCLEOTIDE SEQUENCE [LARGE SCALE GENOMIC DNA]</scope>
</reference>
<gene>
    <name evidence="6" type="primary">532</name>
    <name evidence="6" type="ORF">PBI_121Q_532</name>
</gene>
<keyword evidence="7" id="KW-1185">Reference proteome</keyword>
<dbReference type="Gene3D" id="3.10.350.10">
    <property type="entry name" value="LysM domain"/>
    <property type="match status" value="1"/>
</dbReference>
<evidence type="ECO:0000256" key="2">
    <source>
        <dbReference type="ARBA" id="ARBA00022638"/>
    </source>
</evidence>
<accession>A0A097EYB9</accession>
<dbReference type="PANTHER" id="PTHR37406:SF1">
    <property type="entry name" value="T4-TYPE LYSOZYME 1-RELATED"/>
    <property type="match status" value="1"/>
</dbReference>
<dbReference type="EC" id="3.2.1.17" evidence="3"/>
<dbReference type="GO" id="GO:0003796">
    <property type="term" value="F:lysozyme activity"/>
    <property type="evidence" value="ECO:0007669"/>
    <property type="project" value="UniProtKB-EC"/>
</dbReference>
<dbReference type="PANTHER" id="PTHR37406">
    <property type="entry name" value="T4-TYPE LYSOZYME 1-RELATED"/>
    <property type="match status" value="1"/>
</dbReference>
<keyword evidence="3" id="KW-0378">Hydrolase</keyword>
<dbReference type="InterPro" id="IPR023346">
    <property type="entry name" value="Lysozyme-like_dom_sf"/>
</dbReference>
<evidence type="ECO:0000259" key="5">
    <source>
        <dbReference type="PROSITE" id="PS51782"/>
    </source>
</evidence>
<keyword evidence="4" id="KW-1133">Transmembrane helix</keyword>
<feature type="transmembrane region" description="Helical" evidence="4">
    <location>
        <begin position="12"/>
        <end position="31"/>
    </location>
</feature>